<keyword evidence="2" id="KW-0732">Signal</keyword>
<evidence type="ECO:0000256" key="1">
    <source>
        <dbReference type="SAM" id="MobiDB-lite"/>
    </source>
</evidence>
<feature type="signal peptide" evidence="2">
    <location>
        <begin position="1"/>
        <end position="24"/>
    </location>
</feature>
<dbReference type="RefSeq" id="WP_183198409.1">
    <property type="nucleotide sequence ID" value="NZ_JACIDA010000003.1"/>
</dbReference>
<sequence>MSRIGFIALTALAVSGSGCTSLRALDQAATDLANQTPTCTQEPAVGIDNYGGKTCTITHTVRSSTTTTTTVEETGKEPVTTRTVTTPSGTTTEIVPTP</sequence>
<name>A0A7W6F0X0_9CAUL</name>
<dbReference type="EMBL" id="JACIDA010000003">
    <property type="protein sequence ID" value="MBB3873551.1"/>
    <property type="molecule type" value="Genomic_DNA"/>
</dbReference>
<evidence type="ECO:0000313" key="3">
    <source>
        <dbReference type="EMBL" id="MBB3873551.1"/>
    </source>
</evidence>
<evidence type="ECO:0000256" key="2">
    <source>
        <dbReference type="SAM" id="SignalP"/>
    </source>
</evidence>
<proteinExistence type="predicted"/>
<comment type="caution">
    <text evidence="3">The sequence shown here is derived from an EMBL/GenBank/DDBJ whole genome shotgun (WGS) entry which is preliminary data.</text>
</comment>
<dbReference type="AlphaFoldDB" id="A0A7W6F0X0"/>
<feature type="region of interest" description="Disordered" evidence="1">
    <location>
        <begin position="66"/>
        <end position="98"/>
    </location>
</feature>
<dbReference type="Proteomes" id="UP000532936">
    <property type="component" value="Unassembled WGS sequence"/>
</dbReference>
<feature type="chain" id="PRO_5030829020" evidence="2">
    <location>
        <begin position="25"/>
        <end position="98"/>
    </location>
</feature>
<dbReference type="PROSITE" id="PS51257">
    <property type="entry name" value="PROKAR_LIPOPROTEIN"/>
    <property type="match status" value="1"/>
</dbReference>
<organism evidence="3 4">
    <name type="scientific">Brevundimonas mediterranea</name>
    <dbReference type="NCBI Taxonomy" id="74329"/>
    <lineage>
        <taxon>Bacteria</taxon>
        <taxon>Pseudomonadati</taxon>
        <taxon>Pseudomonadota</taxon>
        <taxon>Alphaproteobacteria</taxon>
        <taxon>Caulobacterales</taxon>
        <taxon>Caulobacteraceae</taxon>
        <taxon>Brevundimonas</taxon>
    </lineage>
</organism>
<accession>A0A7W6F0X0</accession>
<evidence type="ECO:0000313" key="4">
    <source>
        <dbReference type="Proteomes" id="UP000532936"/>
    </source>
</evidence>
<reference evidence="3 4" key="1">
    <citation type="submission" date="2020-08" db="EMBL/GenBank/DDBJ databases">
        <title>Genomic Encyclopedia of Type Strains, Phase IV (KMG-IV): sequencing the most valuable type-strain genomes for metagenomic binning, comparative biology and taxonomic classification.</title>
        <authorList>
            <person name="Goeker M."/>
        </authorList>
    </citation>
    <scope>NUCLEOTIDE SEQUENCE [LARGE SCALE GENOMIC DNA]</scope>
    <source>
        <strain evidence="3 4">DSM 14878</strain>
    </source>
</reference>
<protein>
    <submittedName>
        <fullName evidence="3">Uncharacterized protein</fullName>
    </submittedName>
</protein>
<gene>
    <name evidence="3" type="ORF">GGR11_003113</name>
</gene>